<comment type="caution">
    <text evidence="9">The sequence shown here is derived from an EMBL/GenBank/DDBJ whole genome shotgun (WGS) entry which is preliminary data.</text>
</comment>
<keyword evidence="10" id="KW-1185">Reference proteome</keyword>
<keyword evidence="2" id="KW-0813">Transport</keyword>
<dbReference type="SUPFAM" id="SSF118215">
    <property type="entry name" value="Proton glutamate symport protein"/>
    <property type="match status" value="2"/>
</dbReference>
<name>A0AAV2YU44_9STRA</name>
<feature type="transmembrane region" description="Helical" evidence="8">
    <location>
        <begin position="916"/>
        <end position="935"/>
    </location>
</feature>
<feature type="compositionally biased region" description="Acidic residues" evidence="7">
    <location>
        <begin position="253"/>
        <end position="263"/>
    </location>
</feature>
<feature type="transmembrane region" description="Helical" evidence="8">
    <location>
        <begin position="878"/>
        <end position="904"/>
    </location>
</feature>
<keyword evidence="6 8" id="KW-0472">Membrane</keyword>
<feature type="compositionally biased region" description="Polar residues" evidence="7">
    <location>
        <begin position="239"/>
        <end position="250"/>
    </location>
</feature>
<dbReference type="PANTHER" id="PTHR42865:SF7">
    <property type="entry name" value="PROTON_GLUTAMATE-ASPARTATE SYMPORTER"/>
    <property type="match status" value="1"/>
</dbReference>
<proteinExistence type="predicted"/>
<evidence type="ECO:0000256" key="5">
    <source>
        <dbReference type="ARBA" id="ARBA00022989"/>
    </source>
</evidence>
<feature type="transmembrane region" description="Helical" evidence="8">
    <location>
        <begin position="956"/>
        <end position="977"/>
    </location>
</feature>
<evidence type="ECO:0000256" key="7">
    <source>
        <dbReference type="SAM" id="MobiDB-lite"/>
    </source>
</evidence>
<evidence type="ECO:0000256" key="6">
    <source>
        <dbReference type="ARBA" id="ARBA00023136"/>
    </source>
</evidence>
<feature type="transmembrane region" description="Helical" evidence="8">
    <location>
        <begin position="562"/>
        <end position="583"/>
    </location>
</feature>
<evidence type="ECO:0000256" key="3">
    <source>
        <dbReference type="ARBA" id="ARBA00022475"/>
    </source>
</evidence>
<keyword evidence="4 8" id="KW-0812">Transmembrane</keyword>
<dbReference type="Gene3D" id="1.10.3860.10">
    <property type="entry name" value="Sodium:dicarboxylate symporter"/>
    <property type="match status" value="1"/>
</dbReference>
<evidence type="ECO:0000256" key="1">
    <source>
        <dbReference type="ARBA" id="ARBA00004651"/>
    </source>
</evidence>
<feature type="transmembrane region" description="Helical" evidence="8">
    <location>
        <begin position="989"/>
        <end position="1007"/>
    </location>
</feature>
<reference evidence="9" key="2">
    <citation type="journal article" date="2023" name="Microbiol Resour">
        <title>Decontamination and Annotation of the Draft Genome Sequence of the Oomycete Lagenidium giganteum ARSEF 373.</title>
        <authorList>
            <person name="Morgan W.R."/>
            <person name="Tartar A."/>
        </authorList>
    </citation>
    <scope>NUCLEOTIDE SEQUENCE</scope>
    <source>
        <strain evidence="9">ARSEF 373</strain>
    </source>
</reference>
<keyword evidence="3" id="KW-1003">Cell membrane</keyword>
<keyword evidence="5 8" id="KW-1133">Transmembrane helix</keyword>
<dbReference type="GO" id="GO:0015293">
    <property type="term" value="F:symporter activity"/>
    <property type="evidence" value="ECO:0007669"/>
    <property type="project" value="UniProtKB-KW"/>
</dbReference>
<gene>
    <name evidence="9" type="ORF">N0F65_003672</name>
</gene>
<dbReference type="PANTHER" id="PTHR42865">
    <property type="entry name" value="PROTON/GLUTAMATE-ASPARTATE SYMPORTER"/>
    <property type="match status" value="1"/>
</dbReference>
<feature type="transmembrane region" description="Helical" evidence="8">
    <location>
        <begin position="847"/>
        <end position="866"/>
    </location>
</feature>
<feature type="region of interest" description="Disordered" evidence="7">
    <location>
        <begin position="239"/>
        <end position="284"/>
    </location>
</feature>
<dbReference type="GO" id="GO:0005886">
    <property type="term" value="C:plasma membrane"/>
    <property type="evidence" value="ECO:0007669"/>
    <property type="project" value="UniProtKB-SubCell"/>
</dbReference>
<feature type="region of interest" description="Disordered" evidence="7">
    <location>
        <begin position="131"/>
        <end position="181"/>
    </location>
</feature>
<comment type="subcellular location">
    <subcellularLocation>
        <location evidence="1">Cell membrane</location>
        <topology evidence="1">Multi-pass membrane protein</topology>
    </subcellularLocation>
</comment>
<evidence type="ECO:0000256" key="2">
    <source>
        <dbReference type="ARBA" id="ARBA00022448"/>
    </source>
</evidence>
<dbReference type="AlphaFoldDB" id="A0AAV2YU44"/>
<feature type="transmembrane region" description="Helical" evidence="8">
    <location>
        <begin position="501"/>
        <end position="523"/>
    </location>
</feature>
<feature type="transmembrane region" description="Helical" evidence="8">
    <location>
        <begin position="595"/>
        <end position="623"/>
    </location>
</feature>
<dbReference type="InterPro" id="IPR036458">
    <property type="entry name" value="Na:dicarbo_symporter_sf"/>
</dbReference>
<protein>
    <submittedName>
        <fullName evidence="9">Uncharacterized protein</fullName>
    </submittedName>
</protein>
<sequence>MLRKSSIYASHKTVSISSLTSNKSASSSFFYNVSVTSAVDAKAAEDARLAAIAAASSASASPGTVPTATVGSPTESPLDFTGVYRDSNDDTSFVPSCGVDPVRLRRMTSDHSAMRESERKVEDFFRSTYQYKQGEDPEADADFARSSQRNRAKTAYDQDDPSTLNSLRRTSTRDRRSSTSAMQVVDLGDLKSTRTFDVQKLIADRGSAVIDANDVTRPRKASRLSSRLAIDESLLTSPERTRVVSPTNSPLALDDDDEDEDDGSSMRSSNTLHDRSATAHEKPGAHLGVLMENDRVINHDFTFSLASAPRFSEDKVGANGSHQSQSAYMHLKSPDPGRQWVQSPVGPNGAATPTLALPRLSATTSAAVAGKTHREPSIVQANDNNTNDELVTTNSKDSVWHHGGFQLMTATFSAAVATQYHRFSSSVRNTWARTGGRMFRSTTSRRANGVTSPQSECATPPVLARGYDDRKFYQRFADISDELKDILGRNSRKFRVERRRLRFIIVFICALLGIATGLTLIHIDSLGTAFRVTHDPSENQRYNGRDVVLAPTTRWLLFPAHLFLRLWNCLTLPLLFCQVMAGVSDLTMATKLTPFFWLQLVLVMLAMSLVATLQGTAMAVLAWQFKWFSSSGGEKELKAKATALDNRLGVQLNKPVGGAAFMCEGLQTYLQVRTIGDDGETAFVCSNTSIPLPVSAAFADKTNDTALFVVRDVKDKLTKQPVHDLNTSGGLVGSGLIGVAHPLGGSVGDLVEDLLTSLSPESLGKAFARSEPTSVVFVALVFALLCGKMAYKRAVARVQQQLEQQPSLRRAESRAGDCTTSTSSPLHSSVILFFVELQLVLEWLVDSVLFLAPIGMLFLFAAGIVAHRDEWFSMVAPMVTLVFSVMLTALVHTLVVAPAVLALALRINAFKYVQSFFPAFLFAFCTSNTLVALPITTQCFEQSKSVGRSMAQAMMAIACVFQNNGHALYLPLVMVFLTMTSQGAESMNALMFVWIGLVAWLSCFLAFHRSITTKSGAVTAIGGHGGSMVLIMTMWRVVAADWTDSGHMVVPTTWSLLFLCEYILSRFVAMVGLYDNLILTRIMADLSDETVIVDSPNEPQNYMMSPAV</sequence>
<feature type="compositionally biased region" description="Basic and acidic residues" evidence="7">
    <location>
        <begin position="272"/>
        <end position="284"/>
    </location>
</feature>
<dbReference type="PRINTS" id="PR00173">
    <property type="entry name" value="EDTRNSPORT"/>
</dbReference>
<evidence type="ECO:0000256" key="4">
    <source>
        <dbReference type="ARBA" id="ARBA00022692"/>
    </source>
</evidence>
<evidence type="ECO:0000313" key="9">
    <source>
        <dbReference type="EMBL" id="DAZ97308.1"/>
    </source>
</evidence>
<evidence type="ECO:0000256" key="8">
    <source>
        <dbReference type="SAM" id="Phobius"/>
    </source>
</evidence>
<dbReference type="Pfam" id="PF00375">
    <property type="entry name" value="SDF"/>
    <property type="match status" value="1"/>
</dbReference>
<dbReference type="EMBL" id="DAKRPA010000139">
    <property type="protein sequence ID" value="DAZ97308.1"/>
    <property type="molecule type" value="Genomic_DNA"/>
</dbReference>
<reference evidence="9" key="1">
    <citation type="submission" date="2022-11" db="EMBL/GenBank/DDBJ databases">
        <authorList>
            <person name="Morgan W.R."/>
            <person name="Tartar A."/>
        </authorList>
    </citation>
    <scope>NUCLEOTIDE SEQUENCE</scope>
    <source>
        <strain evidence="9">ARSEF 373</strain>
    </source>
</reference>
<dbReference type="Proteomes" id="UP001146120">
    <property type="component" value="Unassembled WGS sequence"/>
</dbReference>
<feature type="transmembrane region" description="Helical" evidence="8">
    <location>
        <begin position="1016"/>
        <end position="1035"/>
    </location>
</feature>
<organism evidence="9 10">
    <name type="scientific">Lagenidium giganteum</name>
    <dbReference type="NCBI Taxonomy" id="4803"/>
    <lineage>
        <taxon>Eukaryota</taxon>
        <taxon>Sar</taxon>
        <taxon>Stramenopiles</taxon>
        <taxon>Oomycota</taxon>
        <taxon>Peronosporomycetes</taxon>
        <taxon>Pythiales</taxon>
        <taxon>Pythiaceae</taxon>
    </lineage>
</organism>
<dbReference type="InterPro" id="IPR001991">
    <property type="entry name" value="Na-dicarboxylate_symporter"/>
</dbReference>
<evidence type="ECO:0000313" key="10">
    <source>
        <dbReference type="Proteomes" id="UP001146120"/>
    </source>
</evidence>
<feature type="transmembrane region" description="Helical" evidence="8">
    <location>
        <begin position="1055"/>
        <end position="1074"/>
    </location>
</feature>
<accession>A0AAV2YU44</accession>